<dbReference type="PIRSF" id="PIRSF007531">
    <property type="entry name" value="CPT"/>
    <property type="match status" value="1"/>
</dbReference>
<evidence type="ECO:0008006" key="5">
    <source>
        <dbReference type="Google" id="ProtNLM"/>
    </source>
</evidence>
<evidence type="ECO:0000256" key="2">
    <source>
        <dbReference type="PIRSR" id="PIRSR007531-2"/>
    </source>
</evidence>
<dbReference type="STRING" id="1044.EH31_00600"/>
<reference evidence="3 4" key="1">
    <citation type="submission" date="2014-04" db="EMBL/GenBank/DDBJ databases">
        <title>A comprehensive comparison of genomes of Erythrobacter spp. strains.</title>
        <authorList>
            <person name="Zheng Q."/>
        </authorList>
    </citation>
    <scope>NUCLEOTIDE SEQUENCE [LARGE SCALE GENOMIC DNA]</scope>
    <source>
        <strain evidence="3 4">DSM 6997</strain>
    </source>
</reference>
<evidence type="ECO:0000313" key="3">
    <source>
        <dbReference type="EMBL" id="KEO91197.1"/>
    </source>
</evidence>
<dbReference type="InterPro" id="IPR012853">
    <property type="entry name" value="CPT"/>
</dbReference>
<dbReference type="GO" id="GO:0005524">
    <property type="term" value="F:ATP binding"/>
    <property type="evidence" value="ECO:0007669"/>
    <property type="project" value="InterPro"/>
</dbReference>
<keyword evidence="4" id="KW-1185">Reference proteome</keyword>
<organism evidence="3 4">
    <name type="scientific">Erythrobacter longus</name>
    <dbReference type="NCBI Taxonomy" id="1044"/>
    <lineage>
        <taxon>Bacteria</taxon>
        <taxon>Pseudomonadati</taxon>
        <taxon>Pseudomonadota</taxon>
        <taxon>Alphaproteobacteria</taxon>
        <taxon>Sphingomonadales</taxon>
        <taxon>Erythrobacteraceae</taxon>
        <taxon>Erythrobacter/Porphyrobacter group</taxon>
        <taxon>Erythrobacter</taxon>
    </lineage>
</organism>
<gene>
    <name evidence="3" type="ORF">EH31_00600</name>
</gene>
<dbReference type="AlphaFoldDB" id="A0A074MZZ3"/>
<dbReference type="Proteomes" id="UP000027647">
    <property type="component" value="Unassembled WGS sequence"/>
</dbReference>
<proteinExistence type="predicted"/>
<comment type="caution">
    <text evidence="3">The sequence shown here is derived from an EMBL/GenBank/DDBJ whole genome shotgun (WGS) entry which is preliminary data.</text>
</comment>
<protein>
    <recommendedName>
        <fullName evidence="5">Chloramphenicol phosphotransferase</fullName>
    </recommendedName>
</protein>
<feature type="active site" evidence="1">
    <location>
        <position position="37"/>
    </location>
</feature>
<dbReference type="EMBL" id="JMIW01000001">
    <property type="protein sequence ID" value="KEO91197.1"/>
    <property type="molecule type" value="Genomic_DNA"/>
</dbReference>
<dbReference type="OrthoDB" id="67453at2"/>
<dbReference type="GO" id="GO:0016740">
    <property type="term" value="F:transferase activity"/>
    <property type="evidence" value="ECO:0007669"/>
    <property type="project" value="InterPro"/>
</dbReference>
<sequence>MNGQVIILNGVSSAGKTTLAKAIQKYATDIWLHIAMDTFVAMLPDGSEFDRDWFPITQVNHQGEELPRIGNGPSGEGLLTQMRQLVEQMSEAGFNVIVDEVAEKPVIDDYRNRLGPSCLVAKVDAPLPELERRERERGDRLPGLAREQSSRLHKGIEYDLELDTHTQTPDALARRVLAGIS</sequence>
<feature type="binding site" evidence="2">
    <location>
        <begin position="10"/>
        <end position="17"/>
    </location>
    <ligand>
        <name>ATP</name>
        <dbReference type="ChEBI" id="CHEBI:30616"/>
    </ligand>
</feature>
<dbReference type="Pfam" id="PF07931">
    <property type="entry name" value="CPT"/>
    <property type="match status" value="1"/>
</dbReference>
<dbReference type="RefSeq" id="WP_034957468.1">
    <property type="nucleotide sequence ID" value="NZ_JMIW01000001.1"/>
</dbReference>
<dbReference type="InterPro" id="IPR027417">
    <property type="entry name" value="P-loop_NTPase"/>
</dbReference>
<dbReference type="SUPFAM" id="SSF52540">
    <property type="entry name" value="P-loop containing nucleoside triphosphate hydrolases"/>
    <property type="match status" value="1"/>
</dbReference>
<dbReference type="eggNOG" id="COG3896">
    <property type="taxonomic scope" value="Bacteria"/>
</dbReference>
<dbReference type="Gene3D" id="3.40.50.300">
    <property type="entry name" value="P-loop containing nucleotide triphosphate hydrolases"/>
    <property type="match status" value="1"/>
</dbReference>
<evidence type="ECO:0000313" key="4">
    <source>
        <dbReference type="Proteomes" id="UP000027647"/>
    </source>
</evidence>
<name>A0A074MZZ3_ERYLO</name>
<accession>A0A074MZZ3</accession>
<evidence type="ECO:0000256" key="1">
    <source>
        <dbReference type="PIRSR" id="PIRSR007531-1"/>
    </source>
</evidence>